<dbReference type="GO" id="GO:0005813">
    <property type="term" value="C:centrosome"/>
    <property type="evidence" value="ECO:0007669"/>
    <property type="project" value="TreeGrafter"/>
</dbReference>
<dbReference type="InterPro" id="IPR033362">
    <property type="entry name" value="SSNA1_fam"/>
</dbReference>
<organism evidence="1 2">
    <name type="scientific">Naja naja</name>
    <name type="common">Indian cobra</name>
    <dbReference type="NCBI Taxonomy" id="35670"/>
    <lineage>
        <taxon>Eukaryota</taxon>
        <taxon>Metazoa</taxon>
        <taxon>Chordata</taxon>
        <taxon>Craniata</taxon>
        <taxon>Vertebrata</taxon>
        <taxon>Euteleostomi</taxon>
        <taxon>Lepidosauria</taxon>
        <taxon>Squamata</taxon>
        <taxon>Bifurcata</taxon>
        <taxon>Unidentata</taxon>
        <taxon>Episquamata</taxon>
        <taxon>Toxicofera</taxon>
        <taxon>Serpentes</taxon>
        <taxon>Colubroidea</taxon>
        <taxon>Elapidae</taxon>
        <taxon>Elapinae</taxon>
        <taxon>Naja</taxon>
    </lineage>
</organism>
<keyword evidence="2" id="KW-1185">Reference proteome</keyword>
<sequence>MIQQGSDFQFCDIELVNYMEHLCAQKIQVDNQIEQLMKDKIMVQKDIEMLTHQLENIRETLAWKSAIQKELDSLLVEGLFTYDQILESSKMLLSVLEEEIQKVDHLIALKIQLYELLGSD</sequence>
<dbReference type="PANTHER" id="PTHR28661">
    <property type="entry name" value="SJOEGREN SYNDROME NUCLEAR AUTOANTIGEN 1"/>
    <property type="match status" value="1"/>
</dbReference>
<dbReference type="AlphaFoldDB" id="A0A8C6Y9K5"/>
<reference evidence="1" key="2">
    <citation type="submission" date="2025-09" db="UniProtKB">
        <authorList>
            <consortium name="Ensembl"/>
        </authorList>
    </citation>
    <scope>IDENTIFICATION</scope>
</reference>
<proteinExistence type="predicted"/>
<dbReference type="PANTHER" id="PTHR28661:SF1">
    <property type="entry name" value="MICROTUBULE NUCLEATION FACTOR SSNA1"/>
    <property type="match status" value="1"/>
</dbReference>
<dbReference type="OrthoDB" id="295355at2759"/>
<accession>A0A8C6Y9K5</accession>
<dbReference type="Proteomes" id="UP000694559">
    <property type="component" value="Unplaced"/>
</dbReference>
<dbReference type="GO" id="GO:0048675">
    <property type="term" value="P:axon extension"/>
    <property type="evidence" value="ECO:0007669"/>
    <property type="project" value="TreeGrafter"/>
</dbReference>
<evidence type="ECO:0000313" key="1">
    <source>
        <dbReference type="Ensembl" id="ENSNNAP00000025716.1"/>
    </source>
</evidence>
<name>A0A8C6Y9K5_NAJNA</name>
<dbReference type="GO" id="GO:0036064">
    <property type="term" value="C:ciliary basal body"/>
    <property type="evidence" value="ECO:0007669"/>
    <property type="project" value="TreeGrafter"/>
</dbReference>
<reference evidence="1" key="1">
    <citation type="submission" date="2025-08" db="UniProtKB">
        <authorList>
            <consortium name="Ensembl"/>
        </authorList>
    </citation>
    <scope>IDENTIFICATION</scope>
</reference>
<dbReference type="Ensembl" id="ENSNNAT00000026956.1">
    <property type="protein sequence ID" value="ENSNNAP00000025716.1"/>
    <property type="gene ID" value="ENSNNAG00000016770.1"/>
</dbReference>
<protein>
    <submittedName>
        <fullName evidence="1">Uncharacterized protein</fullName>
    </submittedName>
</protein>
<dbReference type="GO" id="GO:0030424">
    <property type="term" value="C:axon"/>
    <property type="evidence" value="ECO:0007669"/>
    <property type="project" value="TreeGrafter"/>
</dbReference>
<evidence type="ECO:0000313" key="2">
    <source>
        <dbReference type="Proteomes" id="UP000694559"/>
    </source>
</evidence>
<dbReference type="OMA" id="MENICGS"/>